<keyword evidence="3" id="KW-0238">DNA-binding</keyword>
<evidence type="ECO:0000256" key="5">
    <source>
        <dbReference type="SAM" id="MobiDB-lite"/>
    </source>
</evidence>
<keyword evidence="2" id="KW-0805">Transcription regulation</keyword>
<evidence type="ECO:0000313" key="7">
    <source>
        <dbReference type="Proteomes" id="UP001500945"/>
    </source>
</evidence>
<accession>A0ABP8KDG4</accession>
<keyword evidence="4" id="KW-0804">Transcription</keyword>
<dbReference type="Proteomes" id="UP001500945">
    <property type="component" value="Unassembled WGS sequence"/>
</dbReference>
<sequence length="153" mass="17125">MPHSTSAPRLGDLERVVMEHLWEAATAGGSQFGGATVREVHDRFEGEREIAYTTVMTVLDRLAKKGLVTRERDGRAWRYRPADTREALTAQTMRRTMDDMDVTDRRTALLHFLDGATTDEIADLKAALAEIEARAEAEVAPAPAPRRRPLRGR</sequence>
<comment type="caution">
    <text evidence="6">The sequence shown here is derived from an EMBL/GenBank/DDBJ whole genome shotgun (WGS) entry which is preliminary data.</text>
</comment>
<evidence type="ECO:0000313" key="6">
    <source>
        <dbReference type="EMBL" id="GAA4404110.1"/>
    </source>
</evidence>
<protein>
    <submittedName>
        <fullName evidence="6">BlaI/MecI/CopY family transcriptional regulator</fullName>
    </submittedName>
</protein>
<dbReference type="InterPro" id="IPR036388">
    <property type="entry name" value="WH-like_DNA-bd_sf"/>
</dbReference>
<keyword evidence="7" id="KW-1185">Reference proteome</keyword>
<name>A0ABP8KDG4_9MICO</name>
<proteinExistence type="inferred from homology"/>
<dbReference type="SUPFAM" id="SSF46785">
    <property type="entry name" value="Winged helix' DNA-binding domain"/>
    <property type="match status" value="1"/>
</dbReference>
<evidence type="ECO:0000256" key="3">
    <source>
        <dbReference type="ARBA" id="ARBA00023125"/>
    </source>
</evidence>
<gene>
    <name evidence="6" type="ORF">GCM10023168_16300</name>
</gene>
<reference evidence="7" key="1">
    <citation type="journal article" date="2019" name="Int. J. Syst. Evol. Microbiol.">
        <title>The Global Catalogue of Microorganisms (GCM) 10K type strain sequencing project: providing services to taxonomists for standard genome sequencing and annotation.</title>
        <authorList>
            <consortium name="The Broad Institute Genomics Platform"/>
            <consortium name="The Broad Institute Genome Sequencing Center for Infectious Disease"/>
            <person name="Wu L."/>
            <person name="Ma J."/>
        </authorList>
    </citation>
    <scope>NUCLEOTIDE SEQUENCE [LARGE SCALE GENOMIC DNA]</scope>
    <source>
        <strain evidence="7">JCM 17809</strain>
    </source>
</reference>
<dbReference type="PIRSF" id="PIRSF019455">
    <property type="entry name" value="CopR_AtkY"/>
    <property type="match status" value="1"/>
</dbReference>
<dbReference type="RefSeq" id="WP_345204469.1">
    <property type="nucleotide sequence ID" value="NZ_BAABGM010000011.1"/>
</dbReference>
<dbReference type="EMBL" id="BAABGM010000011">
    <property type="protein sequence ID" value="GAA4404110.1"/>
    <property type="molecule type" value="Genomic_DNA"/>
</dbReference>
<dbReference type="Pfam" id="PF03965">
    <property type="entry name" value="Penicillinase_R"/>
    <property type="match status" value="1"/>
</dbReference>
<dbReference type="InterPro" id="IPR005650">
    <property type="entry name" value="BlaI_family"/>
</dbReference>
<evidence type="ECO:0000256" key="2">
    <source>
        <dbReference type="ARBA" id="ARBA00023015"/>
    </source>
</evidence>
<dbReference type="Gene3D" id="1.10.10.10">
    <property type="entry name" value="Winged helix-like DNA-binding domain superfamily/Winged helix DNA-binding domain"/>
    <property type="match status" value="1"/>
</dbReference>
<evidence type="ECO:0000256" key="1">
    <source>
        <dbReference type="ARBA" id="ARBA00011046"/>
    </source>
</evidence>
<feature type="region of interest" description="Disordered" evidence="5">
    <location>
        <begin position="134"/>
        <end position="153"/>
    </location>
</feature>
<comment type="similarity">
    <text evidence="1">Belongs to the BlaI transcriptional regulatory family.</text>
</comment>
<organism evidence="6 7">
    <name type="scientific">Fodinibacter luteus</name>
    <dbReference type="NCBI Taxonomy" id="552064"/>
    <lineage>
        <taxon>Bacteria</taxon>
        <taxon>Bacillati</taxon>
        <taxon>Actinomycetota</taxon>
        <taxon>Actinomycetes</taxon>
        <taxon>Micrococcales</taxon>
        <taxon>Intrasporangiaceae</taxon>
        <taxon>Fodinibacter (ex Wang et al. 2009)</taxon>
    </lineage>
</organism>
<dbReference type="Gene3D" id="6.10.140.850">
    <property type="match status" value="1"/>
</dbReference>
<dbReference type="InterPro" id="IPR036390">
    <property type="entry name" value="WH_DNA-bd_sf"/>
</dbReference>
<evidence type="ECO:0000256" key="4">
    <source>
        <dbReference type="ARBA" id="ARBA00023163"/>
    </source>
</evidence>